<evidence type="ECO:0008006" key="3">
    <source>
        <dbReference type="Google" id="ProtNLM"/>
    </source>
</evidence>
<dbReference type="EMBL" id="CU468230">
    <property type="protein sequence ID" value="CAP02805.1"/>
    <property type="molecule type" value="Genomic_DNA"/>
</dbReference>
<protein>
    <recommendedName>
        <fullName evidence="3">Immunity 49 family protein</fullName>
    </recommendedName>
</protein>
<accession>B0VP69</accession>
<gene>
    <name evidence="1" type="ordered locus">ABSDF3543</name>
</gene>
<proteinExistence type="predicted"/>
<organism evidence="1 2">
    <name type="scientific">Acinetobacter baumannii (strain SDF)</name>
    <dbReference type="NCBI Taxonomy" id="509170"/>
    <lineage>
        <taxon>Bacteria</taxon>
        <taxon>Pseudomonadati</taxon>
        <taxon>Pseudomonadota</taxon>
        <taxon>Gammaproteobacteria</taxon>
        <taxon>Moraxellales</taxon>
        <taxon>Moraxellaceae</taxon>
        <taxon>Acinetobacter</taxon>
        <taxon>Acinetobacter calcoaceticus/baumannii complex</taxon>
    </lineage>
</organism>
<dbReference type="AlphaFoldDB" id="B0VP69"/>
<evidence type="ECO:0000313" key="1">
    <source>
        <dbReference type="EMBL" id="CAP02805.1"/>
    </source>
</evidence>
<dbReference type="Proteomes" id="UP000001741">
    <property type="component" value="Chromosome"/>
</dbReference>
<dbReference type="HOGENOM" id="CLU_077371_1_0_6"/>
<evidence type="ECO:0000313" key="2">
    <source>
        <dbReference type="Proteomes" id="UP000001741"/>
    </source>
</evidence>
<dbReference type="BioCyc" id="ABAU509170:GCL9-2924-MONOMER"/>
<name>B0VP69_ACIBS</name>
<reference evidence="1 2" key="1">
    <citation type="journal article" date="2008" name="PLoS ONE">
        <title>Comparative analysis of Acinetobacters: three genomes for three lifestyles.</title>
        <authorList>
            <person name="Vallenet D."/>
            <person name="Nordmann P."/>
            <person name="Barbe V."/>
            <person name="Poirel L."/>
            <person name="Mangenot S."/>
            <person name="Bataille E."/>
            <person name="Dossat C."/>
            <person name="Gas S."/>
            <person name="Kreimeyer A."/>
            <person name="Lenoble P."/>
            <person name="Oztas S."/>
            <person name="Poulain J."/>
            <person name="Segurens B."/>
            <person name="Robert C."/>
            <person name="Abergel C."/>
            <person name="Claverie J.M."/>
            <person name="Raoult D."/>
            <person name="Medigue C."/>
            <person name="Weissenbach J."/>
            <person name="Cruveiller S."/>
        </authorList>
    </citation>
    <scope>NUCLEOTIDE SEQUENCE [LARGE SCALE GENOMIC DNA]</scope>
    <source>
        <strain evidence="1 2">SDF</strain>
    </source>
</reference>
<dbReference type="KEGG" id="abm:ABSDF3543"/>
<sequence length="288" mass="34302">MNISYELEKKIVNLNALYNEEEAELSLRLSQNIRKNQQDGYVYSLISRGFEIKGLKLWLVDKNIDQLKQWFYVSSVLRAESCKYSSGYTLSTPDEFIFPLLSDNTEIINKFAYLDTVNLLWGEFEPSYQEAKFKPSKDDPRFRTHALQAVLRNDWEDYKKIKEVANQKINKLREVVQFEFGIYDAIYEKDKDKIIEIVQTLLNPRVHKTYNKDFGEEFNGEIWSHHPVMFTKLAWMNGLEIEIDNPLVPMELMPIKPLEHYDYHYDFLDPNWKPKSLFEKLFGKKRNK</sequence>